<dbReference type="STRING" id="687842.ASU31_08590"/>
<keyword evidence="1" id="KW-0732">Signal</keyword>
<dbReference type="PANTHER" id="PTHR16026:SF0">
    <property type="entry name" value="CARTILAGE ACIDIC PROTEIN 1"/>
    <property type="match status" value="1"/>
</dbReference>
<proteinExistence type="predicted"/>
<dbReference type="InterPro" id="IPR011519">
    <property type="entry name" value="UnbV_ASPIC"/>
</dbReference>
<dbReference type="PANTHER" id="PTHR16026">
    <property type="entry name" value="CARTILAGE ACIDIC PROTEIN 1"/>
    <property type="match status" value="1"/>
</dbReference>
<dbReference type="Gene3D" id="2.130.10.130">
    <property type="entry name" value="Integrin alpha, N-terminal"/>
    <property type="match status" value="4"/>
</dbReference>
<dbReference type="InterPro" id="IPR013517">
    <property type="entry name" value="FG-GAP"/>
</dbReference>
<dbReference type="OrthoDB" id="974255at2"/>
<keyword evidence="4" id="KW-1185">Reference proteome</keyword>
<sequence>MQAAVVNNANAQQPLFTLLPAKETNISFVNSVIETDSLHVMNYEYLYNGSGVGVADFNGDGLSDIFFSSNASDHKLYLNKGNLKFEDITNKAGVRGNGTWGTGVCIADVNADGLPDIYVSHSGKFPDSKLKNELFINQGIKGGMPVFKNMAEVYGLDAIGTQSTQAVFFDYDKDGDLDMFLLNHSNQTYKPFLNTKKVRSTPNMKYGNRLFRNDSKNNQPHFVDVTLTSGIINNALNFGLNVAVSDLNNDGWPDIYTSSDYTEQDCLYINNKNGTFSESIRKSIKHISKYSMGSDIADYNNDGRPDIITLDMLPEDNHRQKLLKGPDEYDQYHLLIDSGYYQQQMRNMLHLNEGLAEDGSLRFSEIGQLAGVSNTDWSWAPLFADFDNDGWKDLFITNGYLRDFTDMDFLKYTVANAQKESLKQGSLKFQTFDLVKKMPSNKISNYILSNNHDLTFTNKTVEWGISTPSVSNGSAYADLDNDGDLDLIICNINSPVMVYRNNSDLLKSNYLKINLIGAGSNTAAIGAKIYIKTDDNLQYQEKYVVRGYQSSVDQINCFGLGKNNKINYVKIVWPDGKESLIENIQSNQTLTVKQNEAATKKENIITPKAIFTDYTAESGLDFKHHENDFIDFKGETLLPYQLSKFGPALAKADVNKDGIEDVFIGGAIGQAGKLFLGDKAGNFSSSLSQPWEEDKASEDVNAVFFDANGDGALDLWVVSGGNEYDENAPEYQDRLYLNNGKGIFNKAQNALPKMWSSKQAISIADFDKDGDLDVFVGGMSKPGSFPLCSKSYLLRNESKGGEVKFIDVTKELAPDLEYAGMVVTALWQDLNTDGYPELLIGGDWMPLKKFKNDKGVLKYDKDSGLENSDGMWSKIVPMDVNKDGAMDFIVGNCGLNNQFKASSKQPVTVYAGDFNNDGVLDPVMCYYIQGQNYPMASRDELLDQMVQLKKRFLNYASYADITIEQLFTPEQLSKSQKFYCKQLETSILLNDGSGKFTIKTLPIEAQFSRTWGVVVDDFNKDGKDDILLSGNFYPYRVQLGQTDAGLGLLLVGNGKGDFKVVPSYDSGLYIDGDVRNMIEIKGAIKKIIVVKNNDKVQLLKTTN</sequence>
<gene>
    <name evidence="3" type="ORF">ASU31_08590</name>
</gene>
<reference evidence="3 4" key="1">
    <citation type="submission" date="2015-11" db="EMBL/GenBank/DDBJ databases">
        <title>Sequence of Pedobacter ginsenosidimutans.</title>
        <authorList>
            <person name="Carson E."/>
            <person name="Keyser V."/>
            <person name="Newman J."/>
            <person name="Miller J."/>
        </authorList>
    </citation>
    <scope>NUCLEOTIDE SEQUENCE [LARGE SCALE GENOMIC DNA]</scope>
    <source>
        <strain evidence="3 4">KACC 14530</strain>
    </source>
</reference>
<dbReference type="SUPFAM" id="SSF69318">
    <property type="entry name" value="Integrin alpha N-terminal domain"/>
    <property type="match status" value="3"/>
</dbReference>
<dbReference type="Proteomes" id="UP000051950">
    <property type="component" value="Unassembled WGS sequence"/>
</dbReference>
<name>A0A0T5VQT8_9SPHI</name>
<evidence type="ECO:0000256" key="1">
    <source>
        <dbReference type="ARBA" id="ARBA00022729"/>
    </source>
</evidence>
<dbReference type="Pfam" id="PF13517">
    <property type="entry name" value="FG-GAP_3"/>
    <property type="match status" value="3"/>
</dbReference>
<comment type="caution">
    <text evidence="3">The sequence shown here is derived from an EMBL/GenBank/DDBJ whole genome shotgun (WGS) entry which is preliminary data.</text>
</comment>
<dbReference type="InterPro" id="IPR027039">
    <property type="entry name" value="Crtac1"/>
</dbReference>
<dbReference type="InterPro" id="IPR028994">
    <property type="entry name" value="Integrin_alpha_N"/>
</dbReference>
<evidence type="ECO:0000313" key="3">
    <source>
        <dbReference type="EMBL" id="KRT16226.1"/>
    </source>
</evidence>
<evidence type="ECO:0000259" key="2">
    <source>
        <dbReference type="Pfam" id="PF07593"/>
    </source>
</evidence>
<accession>A0A0T5VQT8</accession>
<organism evidence="3 4">
    <name type="scientific">Pedobacter ginsenosidimutans</name>
    <dbReference type="NCBI Taxonomy" id="687842"/>
    <lineage>
        <taxon>Bacteria</taxon>
        <taxon>Pseudomonadati</taxon>
        <taxon>Bacteroidota</taxon>
        <taxon>Sphingobacteriia</taxon>
        <taxon>Sphingobacteriales</taxon>
        <taxon>Sphingobacteriaceae</taxon>
        <taxon>Pedobacter</taxon>
    </lineage>
</organism>
<evidence type="ECO:0000313" key="4">
    <source>
        <dbReference type="Proteomes" id="UP000051950"/>
    </source>
</evidence>
<protein>
    <recommendedName>
        <fullName evidence="2">ASPIC/UnbV domain-containing protein</fullName>
    </recommendedName>
</protein>
<feature type="domain" description="ASPIC/UnbV" evidence="2">
    <location>
        <begin position="524"/>
        <end position="591"/>
    </location>
</feature>
<dbReference type="AlphaFoldDB" id="A0A0T5VQT8"/>
<dbReference type="Pfam" id="PF07593">
    <property type="entry name" value="UnbV_ASPIC"/>
    <property type="match status" value="1"/>
</dbReference>
<dbReference type="EMBL" id="LMZQ01000005">
    <property type="protein sequence ID" value="KRT16226.1"/>
    <property type="molecule type" value="Genomic_DNA"/>
</dbReference>